<dbReference type="InterPro" id="IPR007460">
    <property type="entry name" value="BrnT_toxin"/>
</dbReference>
<dbReference type="RefSeq" id="WP_217839766.1">
    <property type="nucleotide sequence ID" value="NZ_CP077076.1"/>
</dbReference>
<organism evidence="1 2">
    <name type="scientific">Pseudomonas fakonensis</name>
    <dbReference type="NCBI Taxonomy" id="2842355"/>
    <lineage>
        <taxon>Bacteria</taxon>
        <taxon>Pseudomonadati</taxon>
        <taxon>Pseudomonadota</taxon>
        <taxon>Gammaproteobacteria</taxon>
        <taxon>Pseudomonadales</taxon>
        <taxon>Pseudomonadaceae</taxon>
        <taxon>Pseudomonas</taxon>
    </lineage>
</organism>
<protein>
    <submittedName>
        <fullName evidence="1">BrnT family toxin</fullName>
    </submittedName>
</protein>
<dbReference type="EMBL" id="CP077076">
    <property type="protein sequence ID" value="QXH50176.1"/>
    <property type="molecule type" value="Genomic_DNA"/>
</dbReference>
<proteinExistence type="predicted"/>
<gene>
    <name evidence="1" type="ORF">KSS94_19815</name>
</gene>
<accession>A0ABX8N1D9</accession>
<reference evidence="1" key="1">
    <citation type="journal article" date="2021" name="Microorganisms">
        <title>The Ever-Expanding Pseudomonas Genus: Description of 43 New Species and Partition of the Pseudomonas putida Group.</title>
        <authorList>
            <person name="Girard L."/>
            <person name="Lood C."/>
            <person name="Hofte M."/>
            <person name="Vandamme P."/>
            <person name="Rokni-Zadeh H."/>
            <person name="van Noort V."/>
            <person name="Lavigne R."/>
            <person name="De Mot R."/>
        </authorList>
    </citation>
    <scope>NUCLEOTIDE SEQUENCE</scope>
    <source>
        <strain evidence="1">COW40</strain>
    </source>
</reference>
<sequence>MQFEWDEDKNRLNIRKHGLDFNDVPRMFQRPMLVLEDDRFIYDETRWIAMGWLDALVGVVVYTERQGDVIRIISARRATEREVMRYAQTISRR</sequence>
<dbReference type="Proteomes" id="UP001046350">
    <property type="component" value="Chromosome"/>
</dbReference>
<evidence type="ECO:0000313" key="1">
    <source>
        <dbReference type="EMBL" id="QXH50176.1"/>
    </source>
</evidence>
<name>A0ABX8N1D9_9PSED</name>
<keyword evidence="2" id="KW-1185">Reference proteome</keyword>
<evidence type="ECO:0000313" key="2">
    <source>
        <dbReference type="Proteomes" id="UP001046350"/>
    </source>
</evidence>
<dbReference type="Pfam" id="PF04365">
    <property type="entry name" value="BrnT_toxin"/>
    <property type="match status" value="1"/>
</dbReference>